<accession>A0A4V2ZTS0</accession>
<evidence type="ECO:0000256" key="1">
    <source>
        <dbReference type="PIRSR" id="PIRSR613078-1"/>
    </source>
</evidence>
<dbReference type="AlphaFoldDB" id="A0A4V2ZTS0"/>
<keyword evidence="4" id="KW-1185">Reference proteome</keyword>
<organism evidence="3 4">
    <name type="scientific">Paenibacillus piri</name>
    <dbReference type="NCBI Taxonomy" id="2547395"/>
    <lineage>
        <taxon>Bacteria</taxon>
        <taxon>Bacillati</taxon>
        <taxon>Bacillota</taxon>
        <taxon>Bacilli</taxon>
        <taxon>Bacillales</taxon>
        <taxon>Paenibacillaceae</taxon>
        <taxon>Paenibacillus</taxon>
    </lineage>
</organism>
<dbReference type="SMART" id="SM00855">
    <property type="entry name" value="PGAM"/>
    <property type="match status" value="1"/>
</dbReference>
<sequence>MTLFYLVRHGETEWNREGNRYCGRSDISLSDTGKRQAELVSDYLQHTTFDLLFSSPLQRALQTCAPIAMNRSQSIEQDERLTEIDFGCWEGVQGKEIGSRFPSLWNPWLSDPTHVRAGGTGETAAEVFDRMYRFFREQAQLHPDKLVLAVGHNTAIRLFIAGILEMPFQHYRRLKKSNAGVTVLEMTESQVELHHFNMTFHSLHTTL</sequence>
<feature type="active site" description="Proton donor/acceptor" evidence="1">
    <location>
        <position position="83"/>
    </location>
</feature>
<dbReference type="PANTHER" id="PTHR48100:SF62">
    <property type="entry name" value="GLUCOSYL-3-PHOSPHOGLYCERATE PHOSPHATASE"/>
    <property type="match status" value="1"/>
</dbReference>
<dbReference type="GO" id="GO:0005737">
    <property type="term" value="C:cytoplasm"/>
    <property type="evidence" value="ECO:0007669"/>
    <property type="project" value="TreeGrafter"/>
</dbReference>
<dbReference type="EMBL" id="SMRT01000004">
    <property type="protein sequence ID" value="TDF97964.1"/>
    <property type="molecule type" value="Genomic_DNA"/>
</dbReference>
<protein>
    <submittedName>
        <fullName evidence="3">Histidine phosphatase family protein</fullName>
    </submittedName>
</protein>
<proteinExistence type="predicted"/>
<dbReference type="InterPro" id="IPR013078">
    <property type="entry name" value="His_Pase_superF_clade-1"/>
</dbReference>
<feature type="binding site" evidence="2">
    <location>
        <begin position="8"/>
        <end position="15"/>
    </location>
    <ligand>
        <name>substrate</name>
    </ligand>
</feature>
<dbReference type="PIRSF" id="PIRSF000709">
    <property type="entry name" value="6PFK_2-Ptase"/>
    <property type="match status" value="1"/>
</dbReference>
<dbReference type="SUPFAM" id="SSF53254">
    <property type="entry name" value="Phosphoglycerate mutase-like"/>
    <property type="match status" value="1"/>
</dbReference>
<dbReference type="InterPro" id="IPR001345">
    <property type="entry name" value="PG/BPGM_mutase_AS"/>
</dbReference>
<dbReference type="PROSITE" id="PS00175">
    <property type="entry name" value="PG_MUTASE"/>
    <property type="match status" value="1"/>
</dbReference>
<dbReference type="OrthoDB" id="9782128at2"/>
<evidence type="ECO:0000256" key="2">
    <source>
        <dbReference type="PIRSR" id="PIRSR613078-2"/>
    </source>
</evidence>
<dbReference type="CDD" id="cd07067">
    <property type="entry name" value="HP_PGM_like"/>
    <property type="match status" value="1"/>
</dbReference>
<dbReference type="Proteomes" id="UP000295636">
    <property type="component" value="Unassembled WGS sequence"/>
</dbReference>
<dbReference type="PANTHER" id="PTHR48100">
    <property type="entry name" value="BROAD-SPECIFICITY PHOSPHATASE YOR283W-RELATED"/>
    <property type="match status" value="1"/>
</dbReference>
<dbReference type="Pfam" id="PF00300">
    <property type="entry name" value="His_Phos_1"/>
    <property type="match status" value="1"/>
</dbReference>
<reference evidence="3 4" key="1">
    <citation type="submission" date="2019-03" db="EMBL/GenBank/DDBJ databases">
        <title>This is whole genome sequence of Paenibacillus sp MS74 strain.</title>
        <authorList>
            <person name="Trinh H.N."/>
        </authorList>
    </citation>
    <scope>NUCLEOTIDE SEQUENCE [LARGE SCALE GENOMIC DNA]</scope>
    <source>
        <strain evidence="3 4">MS74</strain>
    </source>
</reference>
<feature type="active site" description="Tele-phosphohistidine intermediate" evidence="1">
    <location>
        <position position="9"/>
    </location>
</feature>
<name>A0A4V2ZTS0_9BACL</name>
<comment type="caution">
    <text evidence="3">The sequence shown here is derived from an EMBL/GenBank/DDBJ whole genome shotgun (WGS) entry which is preliminary data.</text>
</comment>
<dbReference type="InterPro" id="IPR029033">
    <property type="entry name" value="His_PPase_superfam"/>
</dbReference>
<evidence type="ECO:0000313" key="3">
    <source>
        <dbReference type="EMBL" id="TDF97964.1"/>
    </source>
</evidence>
<gene>
    <name evidence="3" type="ORF">E1757_10620</name>
</gene>
<dbReference type="Gene3D" id="3.40.50.1240">
    <property type="entry name" value="Phosphoglycerate mutase-like"/>
    <property type="match status" value="1"/>
</dbReference>
<dbReference type="GO" id="GO:0016791">
    <property type="term" value="F:phosphatase activity"/>
    <property type="evidence" value="ECO:0007669"/>
    <property type="project" value="TreeGrafter"/>
</dbReference>
<dbReference type="RefSeq" id="WP_133227596.1">
    <property type="nucleotide sequence ID" value="NZ_SMRT01000004.1"/>
</dbReference>
<feature type="binding site" evidence="2">
    <location>
        <position position="59"/>
    </location>
    <ligand>
        <name>substrate</name>
    </ligand>
</feature>
<dbReference type="InterPro" id="IPR050275">
    <property type="entry name" value="PGM_Phosphatase"/>
</dbReference>
<evidence type="ECO:0000313" key="4">
    <source>
        <dbReference type="Proteomes" id="UP000295636"/>
    </source>
</evidence>